<proteinExistence type="predicted"/>
<reference evidence="1" key="1">
    <citation type="submission" date="2022-07" db="EMBL/GenBank/DDBJ databases">
        <title>Phylogenomic reconstructions and comparative analyses of Kickxellomycotina fungi.</title>
        <authorList>
            <person name="Reynolds N.K."/>
            <person name="Stajich J.E."/>
            <person name="Barry K."/>
            <person name="Grigoriev I.V."/>
            <person name="Crous P."/>
            <person name="Smith M.E."/>
        </authorList>
    </citation>
    <scope>NUCLEOTIDE SEQUENCE</scope>
    <source>
        <strain evidence="1">NRRL 5244</strain>
    </source>
</reference>
<protein>
    <submittedName>
        <fullName evidence="1">Protein CL16A</fullName>
    </submittedName>
</protein>
<comment type="caution">
    <text evidence="1">The sequence shown here is derived from an EMBL/GenBank/DDBJ whole genome shotgun (WGS) entry which is preliminary data.</text>
</comment>
<sequence length="365" mass="41593">MFGNFLTLLGVGSDSEPDKPQPTQNAPEDQRRESECRRDLILQLATYLSSVKVKGSTQKRIVESVRQVSEVVIWSDRRNPELLSNVVEVNLHRALLRLLQDRRGGNASVAVTVQVLQTLSIILDGITESRFLYSLFSNNFVNELIAAPVDLENDEILAYYVAFLKALSLKLTTDTIHFFFNERLDDFPLYTTAISLFDHPDSMVRVAVRAITLNVFRINDQDALKFILSSPACAHFWQMIMRALKDCYDDAFRILVDMPTVTPHLQTAAIATSVVDNSRMTEIQEWAAVDQILENHMGLLSYMNDIYGLGVERINQRVTSEFLDRILTRTFVHVIEIGWRAEATPEETLFMQVVTLFLSHFFAII</sequence>
<evidence type="ECO:0000313" key="2">
    <source>
        <dbReference type="Proteomes" id="UP001150603"/>
    </source>
</evidence>
<feature type="non-terminal residue" evidence="1">
    <location>
        <position position="365"/>
    </location>
</feature>
<evidence type="ECO:0000313" key="1">
    <source>
        <dbReference type="EMBL" id="KAJ1938103.1"/>
    </source>
</evidence>
<dbReference type="EMBL" id="JANBPW010003288">
    <property type="protein sequence ID" value="KAJ1938103.1"/>
    <property type="molecule type" value="Genomic_DNA"/>
</dbReference>
<organism evidence="1 2">
    <name type="scientific">Linderina macrospora</name>
    <dbReference type="NCBI Taxonomy" id="4868"/>
    <lineage>
        <taxon>Eukaryota</taxon>
        <taxon>Fungi</taxon>
        <taxon>Fungi incertae sedis</taxon>
        <taxon>Zoopagomycota</taxon>
        <taxon>Kickxellomycotina</taxon>
        <taxon>Kickxellomycetes</taxon>
        <taxon>Kickxellales</taxon>
        <taxon>Kickxellaceae</taxon>
        <taxon>Linderina</taxon>
    </lineage>
</organism>
<name>A0ACC1J575_9FUNG</name>
<gene>
    <name evidence="1" type="primary">CLEC16A</name>
    <name evidence="1" type="ORF">FBU59_004548</name>
</gene>
<dbReference type="Proteomes" id="UP001150603">
    <property type="component" value="Unassembled WGS sequence"/>
</dbReference>
<accession>A0ACC1J575</accession>
<keyword evidence="2" id="KW-1185">Reference proteome</keyword>